<dbReference type="RefSeq" id="YP_010664480.1">
    <property type="nucleotide sequence ID" value="NC_070919.1"/>
</dbReference>
<dbReference type="EC" id="2.1.1.72" evidence="4"/>
<dbReference type="Gene3D" id="3.40.50.150">
    <property type="entry name" value="Vaccinia Virus protein VP39"/>
    <property type="match status" value="1"/>
</dbReference>
<dbReference type="SUPFAM" id="SSF53335">
    <property type="entry name" value="S-adenosyl-L-methionine-dependent methyltransferases"/>
    <property type="match status" value="1"/>
</dbReference>
<evidence type="ECO:0000259" key="3">
    <source>
        <dbReference type="Pfam" id="PF01555"/>
    </source>
</evidence>
<keyword evidence="5" id="KW-1185">Reference proteome</keyword>
<dbReference type="KEGG" id="vg:77940529"/>
<dbReference type="InterPro" id="IPR002941">
    <property type="entry name" value="DNA_methylase_N4/N6"/>
</dbReference>
<evidence type="ECO:0000313" key="5">
    <source>
        <dbReference type="Proteomes" id="UP000828357"/>
    </source>
</evidence>
<keyword evidence="1 4" id="KW-0489">Methyltransferase</keyword>
<evidence type="ECO:0000256" key="1">
    <source>
        <dbReference type="ARBA" id="ARBA00022603"/>
    </source>
</evidence>
<dbReference type="InterPro" id="IPR001091">
    <property type="entry name" value="RM_Methyltransferase"/>
</dbReference>
<keyword evidence="2 4" id="KW-0808">Transferase</keyword>
<dbReference type="EMBL" id="OL348188">
    <property type="protein sequence ID" value="UGC97295.1"/>
    <property type="molecule type" value="Genomic_DNA"/>
</dbReference>
<protein>
    <submittedName>
        <fullName evidence="4">Adenine-specific methyltransferase</fullName>
        <ecNumber evidence="4">2.1.1.72</ecNumber>
    </submittedName>
</protein>
<name>A0AAE9C892_9CAUD</name>
<dbReference type="GO" id="GO:0003677">
    <property type="term" value="F:DNA binding"/>
    <property type="evidence" value="ECO:0007669"/>
    <property type="project" value="InterPro"/>
</dbReference>
<evidence type="ECO:0000313" key="4">
    <source>
        <dbReference type="EMBL" id="UGC97295.1"/>
    </source>
</evidence>
<dbReference type="Pfam" id="PF01555">
    <property type="entry name" value="N6_N4_Mtase"/>
    <property type="match status" value="1"/>
</dbReference>
<proteinExistence type="predicted"/>
<dbReference type="Proteomes" id="UP000828357">
    <property type="component" value="Segment"/>
</dbReference>
<dbReference type="GO" id="GO:0032259">
    <property type="term" value="P:methylation"/>
    <property type="evidence" value="ECO:0007669"/>
    <property type="project" value="UniProtKB-KW"/>
</dbReference>
<evidence type="ECO:0000256" key="2">
    <source>
        <dbReference type="ARBA" id="ARBA00022679"/>
    </source>
</evidence>
<dbReference type="CDD" id="cd02440">
    <property type="entry name" value="AdoMet_MTases"/>
    <property type="match status" value="1"/>
</dbReference>
<dbReference type="PRINTS" id="PR00508">
    <property type="entry name" value="S21N4MTFRASE"/>
</dbReference>
<feature type="domain" description="DNA methylase N-4/N-6" evidence="3">
    <location>
        <begin position="29"/>
        <end position="240"/>
    </location>
</feature>
<organism evidence="4 5">
    <name type="scientific">Aeromonas phage vB_AsaM_LPM4</name>
    <dbReference type="NCBI Taxonomy" id="2894367"/>
    <lineage>
        <taxon>Viruses</taxon>
        <taxon>Duplodnaviria</taxon>
        <taxon>Heunggongvirae</taxon>
        <taxon>Uroviricota</taxon>
        <taxon>Caudoviricetes</taxon>
        <taxon>Peduoviridae</taxon>
        <taxon>Piscesmortuivirus</taxon>
        <taxon>Piscesmortuivirus LPM4</taxon>
    </lineage>
</organism>
<sequence>MKDGRLIMEPRLMLGDCLEIMPTLQNGSVDMVLADLPFGTTRQSWDKVIDPVELWREYRRVVKPDGAIVLFAKPPFDKVLAASNLAMYRYDWIWEKTRATGHLNASRMPLQAHEYICVFYQRQPECHPQKTDGHKPVNAYYTRHSGLCYGGAEKLQSGGGNTDRHPRSVIKCAPVPNNKRRHANQKPLELLVPLILTYTSPGQVVLDNTMGSGSTMEACIETGRMGIGIEKDVKIYERAEKFITSKLALSREAA</sequence>
<dbReference type="InterPro" id="IPR029063">
    <property type="entry name" value="SAM-dependent_MTases_sf"/>
</dbReference>
<reference evidence="4" key="1">
    <citation type="submission" date="2021-11" db="EMBL/GenBank/DDBJ databases">
        <title>vB_AsaM_LPM4, the infectious counterpart bacteriophage of Aeromonas salmonicida subsp. salmonicida Prophage 3, requires the A-layer in its infection process.</title>
        <authorList>
            <person name="Leduc G.R."/>
            <person name="Paquet V.E."/>
            <person name="Piche L.C."/>
            <person name="Vincent A.T."/>
            <person name="Charette S.J."/>
        </authorList>
    </citation>
    <scope>NUCLEOTIDE SEQUENCE</scope>
</reference>
<dbReference type="GeneID" id="77940529"/>
<dbReference type="GO" id="GO:0008170">
    <property type="term" value="F:N-methyltransferase activity"/>
    <property type="evidence" value="ECO:0007669"/>
    <property type="project" value="InterPro"/>
</dbReference>
<dbReference type="GO" id="GO:0009007">
    <property type="term" value="F:site-specific DNA-methyltransferase (adenine-specific) activity"/>
    <property type="evidence" value="ECO:0007669"/>
    <property type="project" value="UniProtKB-EC"/>
</dbReference>
<accession>A0AAE9C892</accession>